<evidence type="ECO:0000256" key="1">
    <source>
        <dbReference type="ARBA" id="ARBA00001933"/>
    </source>
</evidence>
<proteinExistence type="predicted"/>
<dbReference type="PANTHER" id="PTHR30538">
    <property type="entry name" value="LYSINE 2,3-AMINOMUTASE-RELATED"/>
    <property type="match status" value="1"/>
</dbReference>
<dbReference type="AlphaFoldDB" id="A0A076ESL8"/>
<keyword evidence="5" id="KW-0663">Pyridoxal phosphate</keyword>
<evidence type="ECO:0000313" key="8">
    <source>
        <dbReference type="EMBL" id="AII08153.1"/>
    </source>
</evidence>
<gene>
    <name evidence="8" type="ORF">EP51_27450</name>
</gene>
<evidence type="ECO:0000313" key="9">
    <source>
        <dbReference type="Proteomes" id="UP000028488"/>
    </source>
</evidence>
<dbReference type="InterPro" id="IPR003739">
    <property type="entry name" value="Lys_aminomutase/Glu_NH3_mut"/>
</dbReference>
<evidence type="ECO:0000256" key="3">
    <source>
        <dbReference type="ARBA" id="ARBA00022691"/>
    </source>
</evidence>
<keyword evidence="6" id="KW-0408">Iron</keyword>
<dbReference type="SFLD" id="SFLDG01070">
    <property type="entry name" value="PLP-dependent"/>
    <property type="match status" value="1"/>
</dbReference>
<evidence type="ECO:0000256" key="5">
    <source>
        <dbReference type="ARBA" id="ARBA00022898"/>
    </source>
</evidence>
<keyword evidence="2" id="KW-0004">4Fe-4S</keyword>
<evidence type="ECO:0000256" key="7">
    <source>
        <dbReference type="ARBA" id="ARBA00023014"/>
    </source>
</evidence>
<dbReference type="GO" id="GO:0051539">
    <property type="term" value="F:4 iron, 4 sulfur cluster binding"/>
    <property type="evidence" value="ECO:0007669"/>
    <property type="project" value="UniProtKB-KW"/>
</dbReference>
<comment type="cofactor">
    <cofactor evidence="1">
        <name>pyridoxal 5'-phosphate</name>
        <dbReference type="ChEBI" id="CHEBI:597326"/>
    </cofactor>
</comment>
<dbReference type="GO" id="GO:0046872">
    <property type="term" value="F:metal ion binding"/>
    <property type="evidence" value="ECO:0007669"/>
    <property type="project" value="UniProtKB-KW"/>
</dbReference>
<dbReference type="InterPro" id="IPR007197">
    <property type="entry name" value="rSAM"/>
</dbReference>
<dbReference type="InterPro" id="IPR013785">
    <property type="entry name" value="Aldolase_TIM"/>
</dbReference>
<dbReference type="SFLD" id="SFLDS00029">
    <property type="entry name" value="Radical_SAM"/>
    <property type="match status" value="1"/>
</dbReference>
<dbReference type="PANTHER" id="PTHR30538:SF0">
    <property type="entry name" value="L-LYSINE 2,3-AMINOMUTASE AQ_1632-RELATED"/>
    <property type="match status" value="1"/>
</dbReference>
<dbReference type="eggNOG" id="COG1509">
    <property type="taxonomic scope" value="Bacteria"/>
</dbReference>
<evidence type="ECO:0000256" key="4">
    <source>
        <dbReference type="ARBA" id="ARBA00022723"/>
    </source>
</evidence>
<dbReference type="SUPFAM" id="SSF102114">
    <property type="entry name" value="Radical SAM enzymes"/>
    <property type="match status" value="1"/>
</dbReference>
<dbReference type="GO" id="GO:0003824">
    <property type="term" value="F:catalytic activity"/>
    <property type="evidence" value="ECO:0007669"/>
    <property type="project" value="InterPro"/>
</dbReference>
<keyword evidence="3" id="KW-0949">S-adenosyl-L-methionine</keyword>
<dbReference type="RefSeq" id="WP_128640998.1">
    <property type="nucleotide sequence ID" value="NZ_CP008947.1"/>
</dbReference>
<dbReference type="EMBL" id="CP008947">
    <property type="protein sequence ID" value="AII08153.1"/>
    <property type="molecule type" value="Genomic_DNA"/>
</dbReference>
<protein>
    <submittedName>
        <fullName evidence="8">Lysine 2,3-aminomutase</fullName>
    </submittedName>
</protein>
<keyword evidence="7" id="KW-0411">Iron-sulfur</keyword>
<sequence length="440" mass="49035">MTLLDLDTRAALAPRSISGDRLRKLVAERTGDPVLGHEAHVVSQVLPFKVSSYVIDELIDWGRAPDDPIYRLTFPHRDMLEPEHFALIEQAVAQGDRGTVRQAVDTVRAALNPHPGDQLSMNVPQHDDIDGSGMQHKYSETLLVFPRQGQTCHSYCGYCFRWAQFVDTPDLKMAMSGPEAMTRYLDLHPGITDVLLTGGDPLVMRTELLASYLEPLLEPGREHVETIRIGTKAVSFWPYRLLAGPEADDLLRLLERLTAAGKHVAMMLHLSHVAELQTDAARTALARLASTGAVLRAQAPVVRHVNDDPRTWADLWQAQVRNRVVPYYMFVERDTGARPYFGLPLARAVDIYREALQRVSGLGRTARGPVMSASPGKVVVDGVVDLDGGRAFALRFLQARRADLVGKPFFAKYDEHAQWWDDLRPHGPRDREYFGAGGNA</sequence>
<keyword evidence="4" id="KW-0479">Metal-binding</keyword>
<accession>A0A076ESL8</accession>
<reference evidence="8 9" key="1">
    <citation type="submission" date="2014-07" db="EMBL/GenBank/DDBJ databases">
        <title>Genome Sequence of Rhodococcus opacus Strain R7, a Biodegrader of Mono- and Polycyclic Aromatic Hydrocarbons.</title>
        <authorList>
            <person name="Di Gennaro P."/>
            <person name="Zampolli J."/>
            <person name="Presti I."/>
            <person name="Cappelletti M."/>
            <person name="D'Ursi P."/>
            <person name="Orro A."/>
            <person name="Mezzelani A."/>
            <person name="Milanesi L."/>
        </authorList>
    </citation>
    <scope>NUCLEOTIDE SEQUENCE [LARGE SCALE GENOMIC DNA]</scope>
    <source>
        <strain evidence="8 9">R7</strain>
    </source>
</reference>
<dbReference type="Gene3D" id="3.20.20.70">
    <property type="entry name" value="Aldolase class I"/>
    <property type="match status" value="1"/>
</dbReference>
<evidence type="ECO:0000256" key="2">
    <source>
        <dbReference type="ARBA" id="ARBA00022485"/>
    </source>
</evidence>
<organism evidence="8 9">
    <name type="scientific">Rhodococcus opacus</name>
    <name type="common">Nocardia opaca</name>
    <dbReference type="NCBI Taxonomy" id="37919"/>
    <lineage>
        <taxon>Bacteria</taxon>
        <taxon>Bacillati</taxon>
        <taxon>Actinomycetota</taxon>
        <taxon>Actinomycetes</taxon>
        <taxon>Mycobacteriales</taxon>
        <taxon>Nocardiaceae</taxon>
        <taxon>Rhodococcus</taxon>
    </lineage>
</organism>
<dbReference type="InterPro" id="IPR058240">
    <property type="entry name" value="rSAM_sf"/>
</dbReference>
<dbReference type="Proteomes" id="UP000028488">
    <property type="component" value="Chromosome"/>
</dbReference>
<name>A0A076ESL8_RHOOP</name>
<evidence type="ECO:0000256" key="6">
    <source>
        <dbReference type="ARBA" id="ARBA00023004"/>
    </source>
</evidence>